<evidence type="ECO:0000313" key="3">
    <source>
        <dbReference type="Proteomes" id="UP000585050"/>
    </source>
</evidence>
<dbReference type="InterPro" id="IPR005135">
    <property type="entry name" value="Endo/exonuclease/phosphatase"/>
</dbReference>
<dbReference type="GO" id="GO:0006506">
    <property type="term" value="P:GPI anchor biosynthetic process"/>
    <property type="evidence" value="ECO:0007669"/>
    <property type="project" value="TreeGrafter"/>
</dbReference>
<gene>
    <name evidence="2" type="ORF">HGP29_01130</name>
</gene>
<dbReference type="InterPro" id="IPR051916">
    <property type="entry name" value="GPI-anchor_lipid_remodeler"/>
</dbReference>
<keyword evidence="2" id="KW-0540">Nuclease</keyword>
<dbReference type="Pfam" id="PF03372">
    <property type="entry name" value="Exo_endo_phos"/>
    <property type="match status" value="1"/>
</dbReference>
<dbReference type="Gene3D" id="3.60.10.10">
    <property type="entry name" value="Endonuclease/exonuclease/phosphatase"/>
    <property type="match status" value="1"/>
</dbReference>
<dbReference type="CDD" id="cd09084">
    <property type="entry name" value="EEP-2"/>
    <property type="match status" value="1"/>
</dbReference>
<dbReference type="GO" id="GO:0004527">
    <property type="term" value="F:exonuclease activity"/>
    <property type="evidence" value="ECO:0007669"/>
    <property type="project" value="UniProtKB-KW"/>
</dbReference>
<organism evidence="2 3">
    <name type="scientific">Flammeovirga agarivorans</name>
    <dbReference type="NCBI Taxonomy" id="2726742"/>
    <lineage>
        <taxon>Bacteria</taxon>
        <taxon>Pseudomonadati</taxon>
        <taxon>Bacteroidota</taxon>
        <taxon>Cytophagia</taxon>
        <taxon>Cytophagales</taxon>
        <taxon>Flammeovirgaceae</taxon>
        <taxon>Flammeovirga</taxon>
    </lineage>
</organism>
<dbReference type="InterPro" id="IPR036691">
    <property type="entry name" value="Endo/exonu/phosph_ase_sf"/>
</dbReference>
<name>A0A7X8SGN1_9BACT</name>
<keyword evidence="2" id="KW-0378">Hydrolase</keyword>
<sequence length="263" mass="30605">MSYNVSVFNTYKYLNHDYKESKELIQWLKKDQTDIYCFQEYYNSDSITKKENSLFQTNKRLGKDKGYYSYTPPFLTNHIKATFGLGIFSKYPIIHQAAIPFKEIGGSETNGIIYCDIKVNSQKVIRVFNCHFQSIVLDNGENQYTSILDKGIKTLKKIYLGTLLREHQFNILYQNILNSPYPVIVCGDFNEPPSAYGYSLINKKLTNSFNEAGQGLGYTLRDLPFRIDQIFHSTSQLKSIDFKVFSENKLSDHYPIRTRITYE</sequence>
<dbReference type="GO" id="GO:0016020">
    <property type="term" value="C:membrane"/>
    <property type="evidence" value="ECO:0007669"/>
    <property type="project" value="GOC"/>
</dbReference>
<dbReference type="GO" id="GO:0004519">
    <property type="term" value="F:endonuclease activity"/>
    <property type="evidence" value="ECO:0007669"/>
    <property type="project" value="UniProtKB-KW"/>
</dbReference>
<evidence type="ECO:0000259" key="1">
    <source>
        <dbReference type="Pfam" id="PF03372"/>
    </source>
</evidence>
<keyword evidence="3" id="KW-1185">Reference proteome</keyword>
<dbReference type="RefSeq" id="WP_168880467.1">
    <property type="nucleotide sequence ID" value="NZ_JABAIL010000001.1"/>
</dbReference>
<keyword evidence="2" id="KW-0255">Endonuclease</keyword>
<keyword evidence="2" id="KW-0269">Exonuclease</keyword>
<dbReference type="Proteomes" id="UP000585050">
    <property type="component" value="Unassembled WGS sequence"/>
</dbReference>
<proteinExistence type="predicted"/>
<reference evidence="2 3" key="1">
    <citation type="submission" date="2020-04" db="EMBL/GenBank/DDBJ databases">
        <title>Flammeovirga sp. SR4, a novel species isolated from seawater.</title>
        <authorList>
            <person name="Wang X."/>
        </authorList>
    </citation>
    <scope>NUCLEOTIDE SEQUENCE [LARGE SCALE GENOMIC DNA]</scope>
    <source>
        <strain evidence="2 3">SR4</strain>
    </source>
</reference>
<dbReference type="PANTHER" id="PTHR14859">
    <property type="entry name" value="CALCOFLUOR WHITE HYPERSENSITIVE PROTEIN PRECURSOR"/>
    <property type="match status" value="1"/>
</dbReference>
<dbReference type="AlphaFoldDB" id="A0A7X8SGN1"/>
<dbReference type="PANTHER" id="PTHR14859:SF15">
    <property type="entry name" value="ENDONUCLEASE_EXONUCLEASE_PHOSPHATASE DOMAIN-CONTAINING PROTEIN"/>
    <property type="match status" value="1"/>
</dbReference>
<feature type="domain" description="Endonuclease/exonuclease/phosphatase" evidence="1">
    <location>
        <begin position="1"/>
        <end position="253"/>
    </location>
</feature>
<evidence type="ECO:0000313" key="2">
    <source>
        <dbReference type="EMBL" id="NLR89782.1"/>
    </source>
</evidence>
<comment type="caution">
    <text evidence="2">The sequence shown here is derived from an EMBL/GenBank/DDBJ whole genome shotgun (WGS) entry which is preliminary data.</text>
</comment>
<protein>
    <submittedName>
        <fullName evidence="2">Endonuclease/exonuclease/phosphatase family protein</fullName>
    </submittedName>
</protein>
<dbReference type="EMBL" id="JABAIL010000001">
    <property type="protein sequence ID" value="NLR89782.1"/>
    <property type="molecule type" value="Genomic_DNA"/>
</dbReference>
<dbReference type="SUPFAM" id="SSF56219">
    <property type="entry name" value="DNase I-like"/>
    <property type="match status" value="1"/>
</dbReference>
<accession>A0A7X8SGN1</accession>